<organism evidence="1 2">
    <name type="scientific">Nocardia xishanensis</name>
    <dbReference type="NCBI Taxonomy" id="238964"/>
    <lineage>
        <taxon>Bacteria</taxon>
        <taxon>Bacillati</taxon>
        <taxon>Actinomycetota</taxon>
        <taxon>Actinomycetes</taxon>
        <taxon>Mycobacteriales</taxon>
        <taxon>Nocardiaceae</taxon>
        <taxon>Nocardia</taxon>
    </lineage>
</organism>
<name>A0ABW7X1P6_9NOCA</name>
<proteinExistence type="predicted"/>
<gene>
    <name evidence="1" type="ORF">ACH49W_16740</name>
</gene>
<evidence type="ECO:0000313" key="1">
    <source>
        <dbReference type="EMBL" id="MFI2475025.1"/>
    </source>
</evidence>
<dbReference type="Proteomes" id="UP001611415">
    <property type="component" value="Unassembled WGS sequence"/>
</dbReference>
<evidence type="ECO:0000313" key="2">
    <source>
        <dbReference type="Proteomes" id="UP001611415"/>
    </source>
</evidence>
<dbReference type="RefSeq" id="WP_364827628.1">
    <property type="nucleotide sequence ID" value="NZ_JBFAYM010000030.1"/>
</dbReference>
<comment type="caution">
    <text evidence="1">The sequence shown here is derived from an EMBL/GenBank/DDBJ whole genome shotgun (WGS) entry which is preliminary data.</text>
</comment>
<sequence length="85" mass="9738">MTNSSSERRYDSRTKAVRRQLQELMRTYSPVSQNSSNRAAFARDDQRVFDRHVPVGGYGSACASCGRRWPCPQVESLRDAGHYIR</sequence>
<dbReference type="EMBL" id="JBIRYO010000009">
    <property type="protein sequence ID" value="MFI2475025.1"/>
    <property type="molecule type" value="Genomic_DNA"/>
</dbReference>
<keyword evidence="2" id="KW-1185">Reference proteome</keyword>
<reference evidence="1 2" key="1">
    <citation type="submission" date="2024-10" db="EMBL/GenBank/DDBJ databases">
        <title>The Natural Products Discovery Center: Release of the First 8490 Sequenced Strains for Exploring Actinobacteria Biosynthetic Diversity.</title>
        <authorList>
            <person name="Kalkreuter E."/>
            <person name="Kautsar S.A."/>
            <person name="Yang D."/>
            <person name="Bader C.D."/>
            <person name="Teijaro C.N."/>
            <person name="Fluegel L."/>
            <person name="Davis C.M."/>
            <person name="Simpson J.R."/>
            <person name="Lauterbach L."/>
            <person name="Steele A.D."/>
            <person name="Gui C."/>
            <person name="Meng S."/>
            <person name="Li G."/>
            <person name="Viehrig K."/>
            <person name="Ye F."/>
            <person name="Su P."/>
            <person name="Kiefer A.F."/>
            <person name="Nichols A."/>
            <person name="Cepeda A.J."/>
            <person name="Yan W."/>
            <person name="Fan B."/>
            <person name="Jiang Y."/>
            <person name="Adhikari A."/>
            <person name="Zheng C.-J."/>
            <person name="Schuster L."/>
            <person name="Cowan T.M."/>
            <person name="Smanski M.J."/>
            <person name="Chevrette M.G."/>
            <person name="De Carvalho L.P.S."/>
            <person name="Shen B."/>
        </authorList>
    </citation>
    <scope>NUCLEOTIDE SEQUENCE [LARGE SCALE GENOMIC DNA]</scope>
    <source>
        <strain evidence="1 2">NPDC019275</strain>
    </source>
</reference>
<protein>
    <submittedName>
        <fullName evidence="1">Uncharacterized protein</fullName>
    </submittedName>
</protein>
<accession>A0ABW7X1P6</accession>